<keyword evidence="1" id="KW-0472">Membrane</keyword>
<sequence length="133" mass="14281">MFETMNTTVAFTVPAPTATRPTTGVIPHPVNNMKFCICGAGDANDTVQARFTGWQFETLSALWIPATIMKVTGTLGTATGVAGNDILTASVRFCDLIAVAAATGMPDFVGLQQYMIFYMTTLLGTGFIFWRNV</sequence>
<feature type="transmembrane region" description="Helical" evidence="1">
    <location>
        <begin position="111"/>
        <end position="130"/>
    </location>
</feature>
<accession>A0A0F9FFL6</accession>
<protein>
    <submittedName>
        <fullName evidence="2">Uncharacterized protein</fullName>
    </submittedName>
</protein>
<dbReference type="EMBL" id="LAZR01030626">
    <property type="protein sequence ID" value="KKL56045.1"/>
    <property type="molecule type" value="Genomic_DNA"/>
</dbReference>
<gene>
    <name evidence="2" type="ORF">LCGC14_2249340</name>
</gene>
<name>A0A0F9FFL6_9ZZZZ</name>
<evidence type="ECO:0000256" key="1">
    <source>
        <dbReference type="SAM" id="Phobius"/>
    </source>
</evidence>
<reference evidence="2" key="1">
    <citation type="journal article" date="2015" name="Nature">
        <title>Complex archaea that bridge the gap between prokaryotes and eukaryotes.</title>
        <authorList>
            <person name="Spang A."/>
            <person name="Saw J.H."/>
            <person name="Jorgensen S.L."/>
            <person name="Zaremba-Niedzwiedzka K."/>
            <person name="Martijn J."/>
            <person name="Lind A.E."/>
            <person name="van Eijk R."/>
            <person name="Schleper C."/>
            <person name="Guy L."/>
            <person name="Ettema T.J."/>
        </authorList>
    </citation>
    <scope>NUCLEOTIDE SEQUENCE</scope>
</reference>
<organism evidence="2">
    <name type="scientific">marine sediment metagenome</name>
    <dbReference type="NCBI Taxonomy" id="412755"/>
    <lineage>
        <taxon>unclassified sequences</taxon>
        <taxon>metagenomes</taxon>
        <taxon>ecological metagenomes</taxon>
    </lineage>
</organism>
<keyword evidence="1" id="KW-0812">Transmembrane</keyword>
<comment type="caution">
    <text evidence="2">The sequence shown here is derived from an EMBL/GenBank/DDBJ whole genome shotgun (WGS) entry which is preliminary data.</text>
</comment>
<evidence type="ECO:0000313" key="2">
    <source>
        <dbReference type="EMBL" id="KKL56045.1"/>
    </source>
</evidence>
<keyword evidence="1" id="KW-1133">Transmembrane helix</keyword>
<proteinExistence type="predicted"/>
<dbReference type="AlphaFoldDB" id="A0A0F9FFL6"/>